<dbReference type="Proteomes" id="UP000013996">
    <property type="component" value="Unassembled WGS sequence"/>
</dbReference>
<evidence type="ECO:0000313" key="1">
    <source>
        <dbReference type="EMBL" id="EOQ86970.1"/>
    </source>
</evidence>
<dbReference type="RefSeq" id="WP_015679338.1">
    <property type="nucleotide sequence ID" value="NZ_AOGX02000047.1"/>
</dbReference>
<accession>A0A5E8H8H4</accession>
<dbReference type="EMBL" id="AOGX02000047">
    <property type="protein sequence ID" value="EOQ86970.1"/>
    <property type="molecule type" value="Genomic_DNA"/>
</dbReference>
<dbReference type="AlphaFoldDB" id="A0A5E8H8H4"/>
<organism evidence="1 2">
    <name type="scientific">Leptospira yanagawae serovar Saopaulo str. Sao Paulo = ATCC 700523</name>
    <dbReference type="NCBI Taxonomy" id="1249483"/>
    <lineage>
        <taxon>Bacteria</taxon>
        <taxon>Pseudomonadati</taxon>
        <taxon>Spirochaetota</taxon>
        <taxon>Spirochaetia</taxon>
        <taxon>Leptospirales</taxon>
        <taxon>Leptospiraceae</taxon>
        <taxon>Leptospira</taxon>
    </lineage>
</organism>
<proteinExistence type="predicted"/>
<name>A0A5E8H8H4_9LEPT</name>
<comment type="caution">
    <text evidence="1">The sequence shown here is derived from an EMBL/GenBank/DDBJ whole genome shotgun (WGS) entry which is preliminary data.</text>
</comment>
<evidence type="ECO:0000313" key="2">
    <source>
        <dbReference type="Proteomes" id="UP000013996"/>
    </source>
</evidence>
<dbReference type="STRING" id="1249483.LEP1GSC202_0208"/>
<sequence length="125" mass="13932">MKRKASLGFILLFLLYLGCKSSLFGVCLSPDAFVETKKLPPCHQTENKNTANNESCDCPIILDSLQSPNDSATILGKPYVSSVLWVHSFPSKDSTLSMEQTQIGFSFRETRLPTHSPIRTIRLLI</sequence>
<gene>
    <name evidence="1" type="ORF">LEP1GSC202_0208</name>
</gene>
<protein>
    <submittedName>
        <fullName evidence="1">Uncharacterized protein</fullName>
    </submittedName>
</protein>
<reference evidence="1 2" key="1">
    <citation type="submission" date="2013-04" db="EMBL/GenBank/DDBJ databases">
        <authorList>
            <person name="Harkins D.M."/>
            <person name="Durkin A.S."/>
            <person name="Brinkac L.M."/>
            <person name="Haft D.H."/>
            <person name="Selengut J.D."/>
            <person name="Sanka R."/>
            <person name="DePew J."/>
            <person name="Purushe J."/>
            <person name="Hartskeerl R.A."/>
            <person name="Ahmed A."/>
            <person name="van der Linden H."/>
            <person name="Goris M.G.A."/>
            <person name="Vinetz J.M."/>
            <person name="Sutton G.G."/>
            <person name="Nierman W.C."/>
            <person name="Fouts D.E."/>
        </authorList>
    </citation>
    <scope>NUCLEOTIDE SEQUENCE [LARGE SCALE GENOMIC DNA]</scope>
    <source>
        <strain evidence="1 2">Sao Paulo</strain>
    </source>
</reference>
<dbReference type="OrthoDB" id="332185at2"/>